<dbReference type="GO" id="GO:0005737">
    <property type="term" value="C:cytoplasm"/>
    <property type="evidence" value="ECO:0007669"/>
    <property type="project" value="TreeGrafter"/>
</dbReference>
<dbReference type="PANTHER" id="PTHR42850:SF4">
    <property type="entry name" value="ZINC-DEPENDENT ENDOPOLYPHOSPHATASE"/>
    <property type="match status" value="1"/>
</dbReference>
<organism evidence="2 3">
    <name type="scientific">Sphingobium cloacae</name>
    <dbReference type="NCBI Taxonomy" id="120107"/>
    <lineage>
        <taxon>Bacteria</taxon>
        <taxon>Pseudomonadati</taxon>
        <taxon>Pseudomonadota</taxon>
        <taxon>Alphaproteobacteria</taxon>
        <taxon>Sphingomonadales</taxon>
        <taxon>Sphingomonadaceae</taxon>
        <taxon>Sphingobium</taxon>
    </lineage>
</organism>
<dbReference type="GO" id="GO:0016791">
    <property type="term" value="F:phosphatase activity"/>
    <property type="evidence" value="ECO:0007669"/>
    <property type="project" value="TreeGrafter"/>
</dbReference>
<reference evidence="2 3" key="1">
    <citation type="submission" date="2016-10" db="EMBL/GenBank/DDBJ databases">
        <title>Complete Genome Sequence of the Nonylphenol-Degrading Bacterium Sphingobium cloacae JCM 10874T.</title>
        <authorList>
            <person name="Ootsuka M."/>
            <person name="Nishizawa T."/>
            <person name="Ohta H."/>
        </authorList>
    </citation>
    <scope>NUCLEOTIDE SEQUENCE [LARGE SCALE GENOMIC DNA]</scope>
    <source>
        <strain evidence="2 3">JCM 10874</strain>
    </source>
</reference>
<evidence type="ECO:0000313" key="3">
    <source>
        <dbReference type="Proteomes" id="UP000218272"/>
    </source>
</evidence>
<dbReference type="OrthoDB" id="9807890at2"/>
<dbReference type="Pfam" id="PF00149">
    <property type="entry name" value="Metallophos"/>
    <property type="match status" value="1"/>
</dbReference>
<dbReference type="GO" id="GO:0110154">
    <property type="term" value="P:RNA decapping"/>
    <property type="evidence" value="ECO:0007669"/>
    <property type="project" value="TreeGrafter"/>
</dbReference>
<gene>
    <name evidence="2" type="ORF">SCLO_1010060</name>
</gene>
<dbReference type="InterPro" id="IPR029052">
    <property type="entry name" value="Metallo-depent_PP-like"/>
</dbReference>
<dbReference type="AlphaFoldDB" id="A0A1E1F0J6"/>
<dbReference type="Gene3D" id="3.60.21.10">
    <property type="match status" value="1"/>
</dbReference>
<dbReference type="PANTHER" id="PTHR42850">
    <property type="entry name" value="METALLOPHOSPHOESTERASE"/>
    <property type="match status" value="1"/>
</dbReference>
<dbReference type="SUPFAM" id="SSF56300">
    <property type="entry name" value="Metallo-dependent phosphatases"/>
    <property type="match status" value="1"/>
</dbReference>
<accession>A0A1E1F0J6</accession>
<dbReference type="Proteomes" id="UP000218272">
    <property type="component" value="Chromosome SCLO_1"/>
</dbReference>
<proteinExistence type="predicted"/>
<dbReference type="GO" id="GO:0008803">
    <property type="term" value="F:bis(5'-nucleosyl)-tetraphosphatase (symmetrical) activity"/>
    <property type="evidence" value="ECO:0007669"/>
    <property type="project" value="TreeGrafter"/>
</dbReference>
<sequence length="265" mass="29384">MIALPAWLRRKAPMTAPLSPSVGDDRRVYAIGDIHGRNDLLGDLLELIARDHEARGAMPAHLILLGDLVDRGPCSAQVIERAMELARTDPLVRFVKGNHEEAFLLAARGHVRATHFFRQYGGAETAASYGLDPRECRAMDDEELADWMADNVPQAHVDFVEGFEDSVEMGDYFFVHAGVKPGIALHAQSPDDLRWIRAEFLDYPHGHEKVIVHGHSISEDVDECSNRIGIDTGAYRSGRLTAIGLEGTARWFIQTGVERDLGEHS</sequence>
<protein>
    <submittedName>
        <fullName evidence="2">Serine/threonine protein phosphatase</fullName>
    </submittedName>
</protein>
<dbReference type="KEGG" id="sclo:SCLO_1010060"/>
<dbReference type="RefSeq" id="WP_066517405.1">
    <property type="nucleotide sequence ID" value="NZ_AP017655.1"/>
</dbReference>
<dbReference type="InterPro" id="IPR050126">
    <property type="entry name" value="Ap4A_hydrolase"/>
</dbReference>
<evidence type="ECO:0000259" key="1">
    <source>
        <dbReference type="Pfam" id="PF00149"/>
    </source>
</evidence>
<name>A0A1E1F0J6_9SPHN</name>
<keyword evidence="3" id="KW-1185">Reference proteome</keyword>
<evidence type="ECO:0000313" key="2">
    <source>
        <dbReference type="EMBL" id="BAV64046.1"/>
    </source>
</evidence>
<dbReference type="InterPro" id="IPR004843">
    <property type="entry name" value="Calcineurin-like_PHP"/>
</dbReference>
<dbReference type="EMBL" id="AP017655">
    <property type="protein sequence ID" value="BAV64046.1"/>
    <property type="molecule type" value="Genomic_DNA"/>
</dbReference>
<feature type="domain" description="Calcineurin-like phosphoesterase" evidence="1">
    <location>
        <begin position="27"/>
        <end position="219"/>
    </location>
</feature>